<proteinExistence type="predicted"/>
<keyword evidence="6 7" id="KW-0472">Membrane</keyword>
<feature type="transmembrane region" description="Helical" evidence="7">
    <location>
        <begin position="207"/>
        <end position="228"/>
    </location>
</feature>
<feature type="transmembrane region" description="Helical" evidence="7">
    <location>
        <begin position="107"/>
        <end position="136"/>
    </location>
</feature>
<feature type="transmembrane region" description="Helical" evidence="7">
    <location>
        <begin position="328"/>
        <end position="344"/>
    </location>
</feature>
<dbReference type="Pfam" id="PF01490">
    <property type="entry name" value="Aa_trans"/>
    <property type="match status" value="1"/>
</dbReference>
<dbReference type="EMBL" id="JALJOR010000012">
    <property type="protein sequence ID" value="KAK9807758.1"/>
    <property type="molecule type" value="Genomic_DNA"/>
</dbReference>
<dbReference type="PANTHER" id="PTHR48017">
    <property type="entry name" value="OS05G0424000 PROTEIN-RELATED"/>
    <property type="match status" value="1"/>
</dbReference>
<dbReference type="AlphaFoldDB" id="A0AAW1PHT9"/>
<evidence type="ECO:0000259" key="8">
    <source>
        <dbReference type="Pfam" id="PF01490"/>
    </source>
</evidence>
<evidence type="ECO:0000313" key="10">
    <source>
        <dbReference type="Proteomes" id="UP001489004"/>
    </source>
</evidence>
<reference evidence="9 10" key="1">
    <citation type="journal article" date="2024" name="Nat. Commun.">
        <title>Phylogenomics reveals the evolutionary origins of lichenization in chlorophyte algae.</title>
        <authorList>
            <person name="Puginier C."/>
            <person name="Libourel C."/>
            <person name="Otte J."/>
            <person name="Skaloud P."/>
            <person name="Haon M."/>
            <person name="Grisel S."/>
            <person name="Petersen M."/>
            <person name="Berrin J.G."/>
            <person name="Delaux P.M."/>
            <person name="Dal Grande F."/>
            <person name="Keller J."/>
        </authorList>
    </citation>
    <scope>NUCLEOTIDE SEQUENCE [LARGE SCALE GENOMIC DNA]</scope>
    <source>
        <strain evidence="9 10">SAG 2043</strain>
    </source>
</reference>
<accession>A0AAW1PHT9</accession>
<feature type="transmembrane region" description="Helical" evidence="7">
    <location>
        <begin position="42"/>
        <end position="64"/>
    </location>
</feature>
<feature type="transmembrane region" description="Helical" evidence="7">
    <location>
        <begin position="394"/>
        <end position="416"/>
    </location>
</feature>
<evidence type="ECO:0000256" key="7">
    <source>
        <dbReference type="SAM" id="Phobius"/>
    </source>
</evidence>
<name>A0AAW1PHT9_9CHLO</name>
<feature type="domain" description="Amino acid transporter transmembrane" evidence="8">
    <location>
        <begin position="44"/>
        <end position="408"/>
    </location>
</feature>
<dbReference type="Proteomes" id="UP001489004">
    <property type="component" value="Unassembled WGS sequence"/>
</dbReference>
<protein>
    <recommendedName>
        <fullName evidence="8">Amino acid transporter transmembrane domain-containing protein</fullName>
    </recommendedName>
</protein>
<comment type="subcellular location">
    <subcellularLocation>
        <location evidence="1">Membrane</location>
    </subcellularLocation>
</comment>
<organism evidence="9 10">
    <name type="scientific">[Myrmecia] bisecta</name>
    <dbReference type="NCBI Taxonomy" id="41462"/>
    <lineage>
        <taxon>Eukaryota</taxon>
        <taxon>Viridiplantae</taxon>
        <taxon>Chlorophyta</taxon>
        <taxon>core chlorophytes</taxon>
        <taxon>Trebouxiophyceae</taxon>
        <taxon>Trebouxiales</taxon>
        <taxon>Trebouxiaceae</taxon>
        <taxon>Myrmecia</taxon>
    </lineage>
</organism>
<feature type="transmembrane region" description="Helical" evidence="7">
    <location>
        <begin position="167"/>
        <end position="187"/>
    </location>
</feature>
<feature type="transmembrane region" description="Helical" evidence="7">
    <location>
        <begin position="240"/>
        <end position="265"/>
    </location>
</feature>
<keyword evidence="10" id="KW-1185">Reference proteome</keyword>
<evidence type="ECO:0000256" key="2">
    <source>
        <dbReference type="ARBA" id="ARBA00022448"/>
    </source>
</evidence>
<feature type="transmembrane region" description="Helical" evidence="7">
    <location>
        <begin position="285"/>
        <end position="307"/>
    </location>
</feature>
<dbReference type="GO" id="GO:0006865">
    <property type="term" value="P:amino acid transport"/>
    <property type="evidence" value="ECO:0007669"/>
    <property type="project" value="UniProtKB-KW"/>
</dbReference>
<evidence type="ECO:0000256" key="1">
    <source>
        <dbReference type="ARBA" id="ARBA00004370"/>
    </source>
</evidence>
<keyword evidence="3 7" id="KW-0812">Transmembrane</keyword>
<evidence type="ECO:0000256" key="3">
    <source>
        <dbReference type="ARBA" id="ARBA00022692"/>
    </source>
</evidence>
<keyword evidence="4" id="KW-0029">Amino-acid transport</keyword>
<evidence type="ECO:0000256" key="4">
    <source>
        <dbReference type="ARBA" id="ARBA00022970"/>
    </source>
</evidence>
<keyword evidence="5 7" id="KW-1133">Transmembrane helix</keyword>
<sequence>MSDEMVLKKDIEARSDSAHDLTSDEKVKLVDEQVDGTPWQQAVPLMTVYAILSIWTIHLLTAMYTEVKARRIKNGLWKGYTDKGVKGGRALQYFEVIGELCGKPAKYFVLLITIISLLSTAIAQIIACSTGFYYLIDTVDKRTWSLVWGAILTCTMSMIPTFRHFRIFNVIALVGTAYTAVYLWIVAGHHGLDGAAFYEGPTKLQNLFLGANVFMNAFGGHTMSFEVIDAMFQPSKYDRVYPLSYLFTVFVTVPHSILIQLAFPAANAKYGNVYGVVPVSAARDVSIVLMIIHQFVAYALYITPVFFMFEKLLGTHNKPWFIRLPSRLPVALFVYLIAVLLPFYDTINAIMGSFGNSFTAFVFPAGAYLWTYLRGGSIARRNAPKQPPRFFGGSWTAVFVLNTFIFIYFLVFGVGFGSWASVKNLVDQVSTLGVFASCYQCSQIQTTNRING</sequence>
<dbReference type="GO" id="GO:0016020">
    <property type="term" value="C:membrane"/>
    <property type="evidence" value="ECO:0007669"/>
    <property type="project" value="UniProtKB-SubCell"/>
</dbReference>
<feature type="transmembrane region" description="Helical" evidence="7">
    <location>
        <begin position="142"/>
        <end position="160"/>
    </location>
</feature>
<evidence type="ECO:0000256" key="5">
    <source>
        <dbReference type="ARBA" id="ARBA00022989"/>
    </source>
</evidence>
<feature type="transmembrane region" description="Helical" evidence="7">
    <location>
        <begin position="350"/>
        <end position="373"/>
    </location>
</feature>
<gene>
    <name evidence="9" type="ORF">WJX72_008373</name>
</gene>
<comment type="caution">
    <text evidence="9">The sequence shown here is derived from an EMBL/GenBank/DDBJ whole genome shotgun (WGS) entry which is preliminary data.</text>
</comment>
<evidence type="ECO:0000256" key="6">
    <source>
        <dbReference type="ARBA" id="ARBA00023136"/>
    </source>
</evidence>
<dbReference type="InterPro" id="IPR013057">
    <property type="entry name" value="AA_transpt_TM"/>
</dbReference>
<evidence type="ECO:0000313" key="9">
    <source>
        <dbReference type="EMBL" id="KAK9807758.1"/>
    </source>
</evidence>
<keyword evidence="2" id="KW-0813">Transport</keyword>